<name>A0A1M4E8Y1_9ACTN</name>
<feature type="chain" id="PRO_5039465063" description="Phosphoglyceromutase" evidence="3">
    <location>
        <begin position="21"/>
        <end position="716"/>
    </location>
</feature>
<dbReference type="InterPro" id="IPR017850">
    <property type="entry name" value="Alkaline_phosphatase_core_sf"/>
</dbReference>
<proteinExistence type="predicted"/>
<feature type="transmembrane region" description="Helical" evidence="2">
    <location>
        <begin position="656"/>
        <end position="673"/>
    </location>
</feature>
<dbReference type="SUPFAM" id="SSF53649">
    <property type="entry name" value="Alkaline phosphatase-like"/>
    <property type="match status" value="1"/>
</dbReference>
<feature type="transmembrane region" description="Helical" evidence="2">
    <location>
        <begin position="532"/>
        <end position="549"/>
    </location>
</feature>
<accession>A0A1M4E8Y1</accession>
<reference evidence="4" key="1">
    <citation type="submission" date="2016-04" db="EMBL/GenBank/DDBJ databases">
        <authorList>
            <person name="Evans L.H."/>
            <person name="Alamgir A."/>
            <person name="Owens N."/>
            <person name="Weber N.D."/>
            <person name="Virtaneva K."/>
            <person name="Barbian K."/>
            <person name="Babar A."/>
            <person name="Rosenke K."/>
        </authorList>
    </citation>
    <scope>NUCLEOTIDE SEQUENCE</scope>
    <source>
        <strain evidence="4">Nono1</strain>
    </source>
</reference>
<protein>
    <recommendedName>
        <fullName evidence="5">Phosphoglyceromutase</fullName>
    </recommendedName>
</protein>
<dbReference type="AlphaFoldDB" id="A0A1M4E8Y1"/>
<keyword evidence="2" id="KW-1133">Transmembrane helix</keyword>
<organism evidence="4">
    <name type="scientific">Nonomuraea gerenzanensis</name>
    <dbReference type="NCBI Taxonomy" id="93944"/>
    <lineage>
        <taxon>Bacteria</taxon>
        <taxon>Bacillati</taxon>
        <taxon>Actinomycetota</taxon>
        <taxon>Actinomycetes</taxon>
        <taxon>Streptosporangiales</taxon>
        <taxon>Streptosporangiaceae</taxon>
        <taxon>Nonomuraea</taxon>
    </lineage>
</organism>
<feature type="transmembrane region" description="Helical" evidence="2">
    <location>
        <begin position="404"/>
        <end position="426"/>
    </location>
</feature>
<feature type="transmembrane region" description="Helical" evidence="2">
    <location>
        <begin position="616"/>
        <end position="636"/>
    </location>
</feature>
<feature type="transmembrane region" description="Helical" evidence="2">
    <location>
        <begin position="433"/>
        <end position="453"/>
    </location>
</feature>
<feature type="transmembrane region" description="Helical" evidence="2">
    <location>
        <begin position="346"/>
        <end position="366"/>
    </location>
</feature>
<dbReference type="EMBL" id="LT559118">
    <property type="protein sequence ID" value="SBO95359.1"/>
    <property type="molecule type" value="Genomic_DNA"/>
</dbReference>
<evidence type="ECO:0000313" key="4">
    <source>
        <dbReference type="EMBL" id="SBO95359.1"/>
    </source>
</evidence>
<feature type="compositionally biased region" description="Low complexity" evidence="1">
    <location>
        <begin position="255"/>
        <end position="266"/>
    </location>
</feature>
<feature type="transmembrane region" description="Helical" evidence="2">
    <location>
        <begin position="473"/>
        <end position="495"/>
    </location>
</feature>
<evidence type="ECO:0000256" key="2">
    <source>
        <dbReference type="SAM" id="Phobius"/>
    </source>
</evidence>
<feature type="signal peptide" evidence="3">
    <location>
        <begin position="1"/>
        <end position="20"/>
    </location>
</feature>
<feature type="transmembrane region" description="Helical" evidence="2">
    <location>
        <begin position="373"/>
        <end position="392"/>
    </location>
</feature>
<keyword evidence="2" id="KW-0472">Membrane</keyword>
<keyword evidence="3" id="KW-0732">Signal</keyword>
<evidence type="ECO:0000256" key="3">
    <source>
        <dbReference type="SAM" id="SignalP"/>
    </source>
</evidence>
<evidence type="ECO:0008006" key="5">
    <source>
        <dbReference type="Google" id="ProtNLM"/>
    </source>
</evidence>
<gene>
    <name evidence="4" type="ORF">BN4615_P4875</name>
</gene>
<feature type="transmembrane region" description="Helical" evidence="2">
    <location>
        <begin position="556"/>
        <end position="576"/>
    </location>
</feature>
<keyword evidence="2" id="KW-0812">Transmembrane</keyword>
<sequence>MRWILLLVAAVLWWPGQAVAEAGREAGGRVAFIGVPGLLWDDLDPRDTPRLWELAGQSGLGSLSVKAVGTVTCPYDGWLSVSSGVRAAVGRRCGLPPEPVVRGRGAVVPGLRELLGTRDGANAGTLGAAVHAAGHCTAAVGRGAALALADKQGAVDLYAATAAELGDWSRCRVLAVDVAALVRPYLVDDRLPQEPEALSPERRRELARQADAEVGAALDRLPAGTEIVLAGIGDHGSVPHLRVAIWKRAGAAPAAPSAGPEESVAPRVGGNSAGPEGVVGPRVGGNSARRDDIVLLPDVTPTVLAAAGIEPPPNVIGLPWRLGAPISSADLVRADVAGTTVRGMTGYFFTGFATLTVAFYVLSYVLLSRRRKLGFVGVAAVAMACVPVSTYVVNLLPWDHSPAIVPTLIGAVLAVTAVLSALALLGPWRRDPLGPPAAVCAINFVVLVGDLLTGTNLQFNALMGYTAVVGGRYYGLANIPFALLATSVLMGAAVAAEHLVRAGRRRAAVAVVTGLGVLATLLAGWPGVGSDFGGVIAFAPGIAVTALLVAGRRVSVLKLVGFSALGGVAVSVIAVLDWLRPPQSQTHLGRFVGQVLDGTFWPMIGRKLGAMLHTLLSPNLMPIVLAGLVFLVFAVLRPGQVSAGLVPRAFERAPMLRAGLVGALVSGVVGMLVNDSGTAVLSMAVAMAVPLVLHAGVRLPGEAGDPQDLKLSFSSP</sequence>
<feature type="transmembrane region" description="Helical" evidence="2">
    <location>
        <begin position="507"/>
        <end position="526"/>
    </location>
</feature>
<feature type="region of interest" description="Disordered" evidence="1">
    <location>
        <begin position="255"/>
        <end position="282"/>
    </location>
</feature>
<evidence type="ECO:0000256" key="1">
    <source>
        <dbReference type="SAM" id="MobiDB-lite"/>
    </source>
</evidence>